<accession>A0A072TN45</accession>
<organism evidence="2 4">
    <name type="scientific">Medicago truncatula</name>
    <name type="common">Barrel medic</name>
    <name type="synonym">Medicago tribuloides</name>
    <dbReference type="NCBI Taxonomy" id="3880"/>
    <lineage>
        <taxon>Eukaryota</taxon>
        <taxon>Viridiplantae</taxon>
        <taxon>Streptophyta</taxon>
        <taxon>Embryophyta</taxon>
        <taxon>Tracheophyta</taxon>
        <taxon>Spermatophyta</taxon>
        <taxon>Magnoliopsida</taxon>
        <taxon>eudicotyledons</taxon>
        <taxon>Gunneridae</taxon>
        <taxon>Pentapetalae</taxon>
        <taxon>rosids</taxon>
        <taxon>fabids</taxon>
        <taxon>Fabales</taxon>
        <taxon>Fabaceae</taxon>
        <taxon>Papilionoideae</taxon>
        <taxon>50 kb inversion clade</taxon>
        <taxon>NPAAA clade</taxon>
        <taxon>Hologalegina</taxon>
        <taxon>IRL clade</taxon>
        <taxon>Trifolieae</taxon>
        <taxon>Medicago</taxon>
    </lineage>
</organism>
<proteinExistence type="predicted"/>
<dbReference type="Proteomes" id="UP000002051">
    <property type="component" value="Chromosome 8"/>
</dbReference>
<reference evidence="3" key="3">
    <citation type="submission" date="2015-04" db="UniProtKB">
        <authorList>
            <consortium name="EnsemblPlants"/>
        </authorList>
    </citation>
    <scope>IDENTIFICATION</scope>
    <source>
        <strain evidence="3">cv. Jemalong A17</strain>
    </source>
</reference>
<evidence type="ECO:0000313" key="4">
    <source>
        <dbReference type="Proteomes" id="UP000002051"/>
    </source>
</evidence>
<evidence type="ECO:0000256" key="1">
    <source>
        <dbReference type="SAM" id="MobiDB-lite"/>
    </source>
</evidence>
<evidence type="ECO:0000313" key="2">
    <source>
        <dbReference type="EMBL" id="KEH18641.1"/>
    </source>
</evidence>
<feature type="region of interest" description="Disordered" evidence="1">
    <location>
        <begin position="45"/>
        <end position="71"/>
    </location>
</feature>
<gene>
    <name evidence="2" type="ordered locus">MTR_8g027545</name>
</gene>
<evidence type="ECO:0000313" key="3">
    <source>
        <dbReference type="EnsemblPlants" id="KEH18641"/>
    </source>
</evidence>
<sequence>MVLEYNTQKPFPQQNDFGVQLTETISFLLLQLYSKKHNITHKLQQPSRKIHHHHLITTHKQQPSSPTSSHH</sequence>
<protein>
    <submittedName>
        <fullName evidence="2 3">Uncharacterized protein</fullName>
    </submittedName>
</protein>
<dbReference type="EMBL" id="CM001224">
    <property type="protein sequence ID" value="KEH18641.1"/>
    <property type="molecule type" value="Genomic_DNA"/>
</dbReference>
<feature type="compositionally biased region" description="Basic residues" evidence="1">
    <location>
        <begin position="48"/>
        <end position="57"/>
    </location>
</feature>
<reference evidence="2 4" key="1">
    <citation type="journal article" date="2011" name="Nature">
        <title>The Medicago genome provides insight into the evolution of rhizobial symbioses.</title>
        <authorList>
            <person name="Young N.D."/>
            <person name="Debelle F."/>
            <person name="Oldroyd G.E."/>
            <person name="Geurts R."/>
            <person name="Cannon S.B."/>
            <person name="Udvardi M.K."/>
            <person name="Benedito V.A."/>
            <person name="Mayer K.F."/>
            <person name="Gouzy J."/>
            <person name="Schoof H."/>
            <person name="Van de Peer Y."/>
            <person name="Proost S."/>
            <person name="Cook D.R."/>
            <person name="Meyers B.C."/>
            <person name="Spannagl M."/>
            <person name="Cheung F."/>
            <person name="De Mita S."/>
            <person name="Krishnakumar V."/>
            <person name="Gundlach H."/>
            <person name="Zhou S."/>
            <person name="Mudge J."/>
            <person name="Bharti A.K."/>
            <person name="Murray J.D."/>
            <person name="Naoumkina M.A."/>
            <person name="Rosen B."/>
            <person name="Silverstein K.A."/>
            <person name="Tang H."/>
            <person name="Rombauts S."/>
            <person name="Zhao P.X."/>
            <person name="Zhou P."/>
            <person name="Barbe V."/>
            <person name="Bardou P."/>
            <person name="Bechner M."/>
            <person name="Bellec A."/>
            <person name="Berger A."/>
            <person name="Berges H."/>
            <person name="Bidwell S."/>
            <person name="Bisseling T."/>
            <person name="Choisne N."/>
            <person name="Couloux A."/>
            <person name="Denny R."/>
            <person name="Deshpande S."/>
            <person name="Dai X."/>
            <person name="Doyle J.J."/>
            <person name="Dudez A.M."/>
            <person name="Farmer A.D."/>
            <person name="Fouteau S."/>
            <person name="Franken C."/>
            <person name="Gibelin C."/>
            <person name="Gish J."/>
            <person name="Goldstein S."/>
            <person name="Gonzalez A.J."/>
            <person name="Green P.J."/>
            <person name="Hallab A."/>
            <person name="Hartog M."/>
            <person name="Hua A."/>
            <person name="Humphray S.J."/>
            <person name="Jeong D.H."/>
            <person name="Jing Y."/>
            <person name="Jocker A."/>
            <person name="Kenton S.M."/>
            <person name="Kim D.J."/>
            <person name="Klee K."/>
            <person name="Lai H."/>
            <person name="Lang C."/>
            <person name="Lin S."/>
            <person name="Macmil S.L."/>
            <person name="Magdelenat G."/>
            <person name="Matthews L."/>
            <person name="McCorrison J."/>
            <person name="Monaghan E.L."/>
            <person name="Mun J.H."/>
            <person name="Najar F.Z."/>
            <person name="Nicholson C."/>
            <person name="Noirot C."/>
            <person name="O'Bleness M."/>
            <person name="Paule C.R."/>
            <person name="Poulain J."/>
            <person name="Prion F."/>
            <person name="Qin B."/>
            <person name="Qu C."/>
            <person name="Retzel E.F."/>
            <person name="Riddle C."/>
            <person name="Sallet E."/>
            <person name="Samain S."/>
            <person name="Samson N."/>
            <person name="Sanders I."/>
            <person name="Saurat O."/>
            <person name="Scarpelli C."/>
            <person name="Schiex T."/>
            <person name="Segurens B."/>
            <person name="Severin A.J."/>
            <person name="Sherrier D.J."/>
            <person name="Shi R."/>
            <person name="Sims S."/>
            <person name="Singer S.R."/>
            <person name="Sinharoy S."/>
            <person name="Sterck L."/>
            <person name="Viollet A."/>
            <person name="Wang B.B."/>
            <person name="Wang K."/>
            <person name="Wang M."/>
            <person name="Wang X."/>
            <person name="Warfsmann J."/>
            <person name="Weissenbach J."/>
            <person name="White D.D."/>
            <person name="White J.D."/>
            <person name="Wiley G.B."/>
            <person name="Wincker P."/>
            <person name="Xing Y."/>
            <person name="Yang L."/>
            <person name="Yao Z."/>
            <person name="Ying F."/>
            <person name="Zhai J."/>
            <person name="Zhou L."/>
            <person name="Zuber A."/>
            <person name="Denarie J."/>
            <person name="Dixon R.A."/>
            <person name="May G.D."/>
            <person name="Schwartz D.C."/>
            <person name="Rogers J."/>
            <person name="Quetier F."/>
            <person name="Town C.D."/>
            <person name="Roe B.A."/>
        </authorList>
    </citation>
    <scope>NUCLEOTIDE SEQUENCE [LARGE SCALE GENOMIC DNA]</scope>
    <source>
        <strain evidence="2">A17</strain>
        <strain evidence="3 4">cv. Jemalong A17</strain>
    </source>
</reference>
<dbReference type="EnsemblPlants" id="KEH18641">
    <property type="protein sequence ID" value="KEH18641"/>
    <property type="gene ID" value="MTR_8g027545"/>
</dbReference>
<dbReference type="HOGENOM" id="CLU_2743891_0_0_1"/>
<keyword evidence="4" id="KW-1185">Reference proteome</keyword>
<name>A0A072TN45_MEDTR</name>
<dbReference type="AlphaFoldDB" id="A0A072TN45"/>
<reference evidence="2 4" key="2">
    <citation type="journal article" date="2014" name="BMC Genomics">
        <title>An improved genome release (version Mt4.0) for the model legume Medicago truncatula.</title>
        <authorList>
            <person name="Tang H."/>
            <person name="Krishnakumar V."/>
            <person name="Bidwell S."/>
            <person name="Rosen B."/>
            <person name="Chan A."/>
            <person name="Zhou S."/>
            <person name="Gentzbittel L."/>
            <person name="Childs K.L."/>
            <person name="Yandell M."/>
            <person name="Gundlach H."/>
            <person name="Mayer K.F."/>
            <person name="Schwartz D.C."/>
            <person name="Town C.D."/>
        </authorList>
    </citation>
    <scope>GENOME REANNOTATION</scope>
    <source>
        <strain evidence="2">A17</strain>
        <strain evidence="3 4">cv. Jemalong A17</strain>
    </source>
</reference>